<evidence type="ECO:0000256" key="9">
    <source>
        <dbReference type="ARBA" id="ARBA00022777"/>
    </source>
</evidence>
<reference evidence="14 15" key="1">
    <citation type="submission" date="2023-06" db="EMBL/GenBank/DDBJ databases">
        <title>Roseiconus lacunae JC819 isolated from Gulf of Mannar region, Tamil Nadu.</title>
        <authorList>
            <person name="Pk S."/>
            <person name="Ch S."/>
            <person name="Ch V.R."/>
        </authorList>
    </citation>
    <scope>NUCLEOTIDE SEQUENCE [LARGE SCALE GENOMIC DNA]</scope>
    <source>
        <strain evidence="14 15">JC819</strain>
    </source>
</reference>
<dbReference type="Proteomes" id="UP001239462">
    <property type="component" value="Unassembled WGS sequence"/>
</dbReference>
<accession>A0ABT7PMS2</accession>
<keyword evidence="7 13" id="KW-0808">Transferase</keyword>
<evidence type="ECO:0000256" key="5">
    <source>
        <dbReference type="ARBA" id="ARBA00022516"/>
    </source>
</evidence>
<protein>
    <recommendedName>
        <fullName evidence="4 13">Tetraacyldisaccharide 4'-kinase</fullName>
        <ecNumber evidence="3 13">2.7.1.130</ecNumber>
    </recommendedName>
    <alternativeName>
        <fullName evidence="12 13">Lipid A 4'-kinase</fullName>
    </alternativeName>
</protein>
<evidence type="ECO:0000256" key="6">
    <source>
        <dbReference type="ARBA" id="ARBA00022556"/>
    </source>
</evidence>
<keyword evidence="10 13" id="KW-0067">ATP-binding</keyword>
<keyword evidence="15" id="KW-1185">Reference proteome</keyword>
<evidence type="ECO:0000256" key="8">
    <source>
        <dbReference type="ARBA" id="ARBA00022741"/>
    </source>
</evidence>
<evidence type="ECO:0000256" key="2">
    <source>
        <dbReference type="ARBA" id="ARBA00004870"/>
    </source>
</evidence>
<keyword evidence="5 13" id="KW-0444">Lipid biosynthesis</keyword>
<dbReference type="Pfam" id="PF02606">
    <property type="entry name" value="LpxK"/>
    <property type="match status" value="1"/>
</dbReference>
<comment type="catalytic activity">
    <reaction evidence="13">
        <text>a lipid A disaccharide + ATP = a lipid IVA + ADP + H(+)</text>
        <dbReference type="Rhea" id="RHEA:67840"/>
        <dbReference type="ChEBI" id="CHEBI:15378"/>
        <dbReference type="ChEBI" id="CHEBI:30616"/>
        <dbReference type="ChEBI" id="CHEBI:176343"/>
        <dbReference type="ChEBI" id="CHEBI:176425"/>
        <dbReference type="ChEBI" id="CHEBI:456216"/>
        <dbReference type="EC" id="2.7.1.130"/>
    </reaction>
</comment>
<dbReference type="Gene3D" id="3.40.50.300">
    <property type="entry name" value="P-loop containing nucleotide triphosphate hydrolases"/>
    <property type="match status" value="1"/>
</dbReference>
<keyword evidence="9 13" id="KW-0418">Kinase</keyword>
<dbReference type="RefSeq" id="WP_149499848.1">
    <property type="nucleotide sequence ID" value="NZ_JASZZN010000015.1"/>
</dbReference>
<dbReference type="NCBIfam" id="TIGR00682">
    <property type="entry name" value="lpxK"/>
    <property type="match status" value="1"/>
</dbReference>
<evidence type="ECO:0000313" key="14">
    <source>
        <dbReference type="EMBL" id="MDM4017584.1"/>
    </source>
</evidence>
<evidence type="ECO:0000256" key="11">
    <source>
        <dbReference type="ARBA" id="ARBA00023098"/>
    </source>
</evidence>
<dbReference type="EC" id="2.7.1.130" evidence="3 13"/>
<comment type="similarity">
    <text evidence="13">Belongs to the LpxK family.</text>
</comment>
<keyword evidence="8 13" id="KW-0547">Nucleotide-binding</keyword>
<dbReference type="EMBL" id="JASZZN010000015">
    <property type="protein sequence ID" value="MDM4017584.1"/>
    <property type="molecule type" value="Genomic_DNA"/>
</dbReference>
<sequence>MSGRRRGVFAALIRAGLRFAEIPYAIAVAIRNRNFDRQPDRIHRVDVPVISVGNLTTGGTGKTPVVAFLAQWFRDRGIRVAIVSRGYGRGEDGENDEAKELHQRLPDVPHVQDADRVEAARITIEELETQLIVMDDGFQHRRLARDLDIVLIDLTCPFGYGHLLPRGLLREPLRSLKRADAVILTRCDLASQAETDAAIKTLRSHVPSLPIIRCTHRPSGLLTYPNAVAPTESLRGQRVAIVCGIGNPDAFRRTLEALGAVVVDQLYFPDHIAYDRQEVEQIDRWARGLNDVTRLMCTQKDWVKLRCDRLGGLPLAAMTIDAEIESSPEFDSLLSSLAERAEDADAFG</sequence>
<evidence type="ECO:0000256" key="12">
    <source>
        <dbReference type="ARBA" id="ARBA00029757"/>
    </source>
</evidence>
<evidence type="ECO:0000313" key="15">
    <source>
        <dbReference type="Proteomes" id="UP001239462"/>
    </source>
</evidence>
<comment type="pathway">
    <text evidence="2 13">Glycolipid biosynthesis; lipid IV(A) biosynthesis; lipid IV(A) from (3R)-3-hydroxytetradecanoyl-[acyl-carrier-protein] and UDP-N-acetyl-alpha-D-glucosamine: step 6/6.</text>
</comment>
<name>A0ABT7PMS2_9BACT</name>
<proteinExistence type="inferred from homology"/>
<dbReference type="GO" id="GO:0009029">
    <property type="term" value="F:lipid-A 4'-kinase activity"/>
    <property type="evidence" value="ECO:0007669"/>
    <property type="project" value="UniProtKB-EC"/>
</dbReference>
<evidence type="ECO:0000256" key="1">
    <source>
        <dbReference type="ARBA" id="ARBA00002274"/>
    </source>
</evidence>
<feature type="binding site" evidence="13">
    <location>
        <begin position="56"/>
        <end position="63"/>
    </location>
    <ligand>
        <name>ATP</name>
        <dbReference type="ChEBI" id="CHEBI:30616"/>
    </ligand>
</feature>
<evidence type="ECO:0000256" key="10">
    <source>
        <dbReference type="ARBA" id="ARBA00022840"/>
    </source>
</evidence>
<dbReference type="InterPro" id="IPR003758">
    <property type="entry name" value="LpxK"/>
</dbReference>
<gene>
    <name evidence="13 14" type="primary">lpxK</name>
    <name evidence="14" type="ORF">QTN89_19200</name>
</gene>
<organism evidence="14 15">
    <name type="scientific">Roseiconus lacunae</name>
    <dbReference type="NCBI Taxonomy" id="2605694"/>
    <lineage>
        <taxon>Bacteria</taxon>
        <taxon>Pseudomonadati</taxon>
        <taxon>Planctomycetota</taxon>
        <taxon>Planctomycetia</taxon>
        <taxon>Pirellulales</taxon>
        <taxon>Pirellulaceae</taxon>
        <taxon>Roseiconus</taxon>
    </lineage>
</organism>
<evidence type="ECO:0000256" key="4">
    <source>
        <dbReference type="ARBA" id="ARBA00016436"/>
    </source>
</evidence>
<dbReference type="SUPFAM" id="SSF52540">
    <property type="entry name" value="P-loop containing nucleoside triphosphate hydrolases"/>
    <property type="match status" value="1"/>
</dbReference>
<evidence type="ECO:0000256" key="7">
    <source>
        <dbReference type="ARBA" id="ARBA00022679"/>
    </source>
</evidence>
<evidence type="ECO:0000256" key="13">
    <source>
        <dbReference type="HAMAP-Rule" id="MF_00409"/>
    </source>
</evidence>
<keyword evidence="11 13" id="KW-0443">Lipid metabolism</keyword>
<dbReference type="HAMAP" id="MF_00409">
    <property type="entry name" value="LpxK"/>
    <property type="match status" value="1"/>
</dbReference>
<dbReference type="InterPro" id="IPR027417">
    <property type="entry name" value="P-loop_NTPase"/>
</dbReference>
<keyword evidence="6 13" id="KW-0441">Lipid A biosynthesis</keyword>
<evidence type="ECO:0000256" key="3">
    <source>
        <dbReference type="ARBA" id="ARBA00012071"/>
    </source>
</evidence>
<dbReference type="PANTHER" id="PTHR42724">
    <property type="entry name" value="TETRAACYLDISACCHARIDE 4'-KINASE"/>
    <property type="match status" value="1"/>
</dbReference>
<comment type="function">
    <text evidence="1 13">Transfers the gamma-phosphate of ATP to the 4'-position of a tetraacyldisaccharide 1-phosphate intermediate (termed DS-1-P) to form tetraacyldisaccharide 1,4'-bis-phosphate (lipid IVA).</text>
</comment>
<dbReference type="PANTHER" id="PTHR42724:SF1">
    <property type="entry name" value="TETRAACYLDISACCHARIDE 4'-KINASE, MITOCHONDRIAL-RELATED"/>
    <property type="match status" value="1"/>
</dbReference>
<comment type="caution">
    <text evidence="14">The sequence shown here is derived from an EMBL/GenBank/DDBJ whole genome shotgun (WGS) entry which is preliminary data.</text>
</comment>